<dbReference type="Pfam" id="PF00593">
    <property type="entry name" value="TonB_dep_Rec_b-barrel"/>
    <property type="match status" value="1"/>
</dbReference>
<comment type="caution">
    <text evidence="13">The sequence shown here is derived from an EMBL/GenBank/DDBJ whole genome shotgun (WGS) entry which is preliminary data.</text>
</comment>
<evidence type="ECO:0000256" key="4">
    <source>
        <dbReference type="ARBA" id="ARBA00022692"/>
    </source>
</evidence>
<comment type="similarity">
    <text evidence="8 9">Belongs to the TonB-dependent receptor family.</text>
</comment>
<dbReference type="Pfam" id="PF07715">
    <property type="entry name" value="Plug"/>
    <property type="match status" value="1"/>
</dbReference>
<dbReference type="Proteomes" id="UP000285864">
    <property type="component" value="Unassembled WGS sequence"/>
</dbReference>
<keyword evidence="14" id="KW-1185">Reference proteome</keyword>
<keyword evidence="6 8" id="KW-0472">Membrane</keyword>
<feature type="domain" description="TonB-dependent receptor plug" evidence="12">
    <location>
        <begin position="119"/>
        <end position="223"/>
    </location>
</feature>
<evidence type="ECO:0000256" key="10">
    <source>
        <dbReference type="SAM" id="SignalP"/>
    </source>
</evidence>
<dbReference type="InterPro" id="IPR023996">
    <property type="entry name" value="TonB-dep_OMP_SusC/RagA"/>
</dbReference>
<proteinExistence type="inferred from homology"/>
<dbReference type="NCBIfam" id="TIGR04056">
    <property type="entry name" value="OMP_RagA_SusC"/>
    <property type="match status" value="1"/>
</dbReference>
<keyword evidence="7 8" id="KW-0998">Cell outer membrane</keyword>
<evidence type="ECO:0000256" key="7">
    <source>
        <dbReference type="ARBA" id="ARBA00023237"/>
    </source>
</evidence>
<keyword evidence="4 8" id="KW-0812">Transmembrane</keyword>
<feature type="chain" id="PRO_5019133283" evidence="10">
    <location>
        <begin position="29"/>
        <end position="1035"/>
    </location>
</feature>
<sequence>MKKDVVSKVWQLIFLLALSIPMSGFAQAIQVKGTVLDASGMTVIGASVLEKGTTNGVITDMDGNFELSVSPKGTLVISYVGFQTQEIAVNNQRNFKITLKEDTEVLDEVVVVGYGTMKKSDMTGAISSVDVDELTKRTTTNPAEALQGKIAGVNIMKSGGNAGAGVSVKIRGVKSFGDNEPLYIIDGFPGDINSVNPVDIQSMEVLKDGAAAAIYGSVAANGVVIITTKNGKKGETHIDFNTYLSMTTVAKRMEFLNAEQYKSTIKQMYINAGREDKIPAYCTTDTGVDTNWQDEMMRNGLSQNYMFSVRGGGETAQYSVSYNHADDKGIFLGNDFRQDNARMKLHMSKYIFDLDANLGFRYTKSHQPTYSLKEVYNISPLVPVYDENEKYGFGLTASQGLPSNNNPMADYYYQDEAEKTFSTTANVSLGIKITSWLNFKTSYAYRGKHYRYTLHYPDYISNAQQTHLYPYNSESTYYWEEQTIDNILNFNKEFGKHSLNAMIGSSITSTKNTSNGVAVEGFATRYTVDKNGNLVSTNEPSGFLDPSFDTIDAGKGGTYTGEGTKYEYNRASFFGRINYNFDNRYLIQATMRYDGSSKFGKNNRWGCFPSIALGWRISEEKFFPKNTFINNLKFRVSWGRLGNENALGYYDFQALISSYNTYYGGYVQGSGSNPWAGAVAWNMERNDLKWETTDTKNIGFDYAMFNNRLTGSINYYINQTEDLLITKKLSPSAGYQNPILNVGKIRNRGFELELNWNDRIKNFEYGIGFNLSTTHNEVISLADKGQALYCTGLVYGTDYTPAYATEGKPISAFYLYRTDGIFQSDAEAAAYVNANGERLQPNAKAGDIRFKDINGDGVLDENDREYCGTGIPKVEANLNLTAGYKGFDLSLLFGSAWGHKLFNGNRYFYESMQTPGQMLTSVLDAWTPTNTDTDMPRAVLNDPNRNARESDRFLENGNFVRLRQAQLGYTLPTNILKKAYIEKLRFYISGENLFTITKYSGTDPEFSRSSPLDTGIDSYIFPFTRSFTVGAQLTF</sequence>
<dbReference type="InterPro" id="IPR039426">
    <property type="entry name" value="TonB-dep_rcpt-like"/>
</dbReference>
<dbReference type="PROSITE" id="PS52016">
    <property type="entry name" value="TONB_DEPENDENT_REC_3"/>
    <property type="match status" value="1"/>
</dbReference>
<keyword evidence="5 9" id="KW-0798">TonB box</keyword>
<dbReference type="FunFam" id="2.60.40.1120:FF:000003">
    <property type="entry name" value="Outer membrane protein Omp121"/>
    <property type="match status" value="1"/>
</dbReference>
<dbReference type="InterPro" id="IPR012910">
    <property type="entry name" value="Plug_dom"/>
</dbReference>
<dbReference type="InterPro" id="IPR000531">
    <property type="entry name" value="Beta-barrel_TonB"/>
</dbReference>
<keyword evidence="10" id="KW-0732">Signal</keyword>
<evidence type="ECO:0000256" key="3">
    <source>
        <dbReference type="ARBA" id="ARBA00022452"/>
    </source>
</evidence>
<evidence type="ECO:0000313" key="13">
    <source>
        <dbReference type="EMBL" id="RGR99770.1"/>
    </source>
</evidence>
<comment type="subcellular location">
    <subcellularLocation>
        <location evidence="1 8">Cell outer membrane</location>
        <topology evidence="1 8">Multi-pass membrane protein</topology>
    </subcellularLocation>
</comment>
<feature type="signal peptide" evidence="10">
    <location>
        <begin position="1"/>
        <end position="28"/>
    </location>
</feature>
<dbReference type="InterPro" id="IPR037066">
    <property type="entry name" value="Plug_dom_sf"/>
</dbReference>
<dbReference type="InterPro" id="IPR036942">
    <property type="entry name" value="Beta-barrel_TonB_sf"/>
</dbReference>
<dbReference type="EMBL" id="QRUU01000004">
    <property type="protein sequence ID" value="RGR99770.1"/>
    <property type="molecule type" value="Genomic_DNA"/>
</dbReference>
<dbReference type="NCBIfam" id="TIGR04057">
    <property type="entry name" value="SusC_RagA_signa"/>
    <property type="match status" value="1"/>
</dbReference>
<keyword evidence="13" id="KW-0675">Receptor</keyword>
<evidence type="ECO:0000313" key="14">
    <source>
        <dbReference type="Proteomes" id="UP000285864"/>
    </source>
</evidence>
<protein>
    <submittedName>
        <fullName evidence="13">TonB-dependent receptor</fullName>
    </submittedName>
</protein>
<evidence type="ECO:0000256" key="6">
    <source>
        <dbReference type="ARBA" id="ARBA00023136"/>
    </source>
</evidence>
<name>A0A412GXV5_9BACT</name>
<accession>A0A412GXV5</accession>
<evidence type="ECO:0000256" key="9">
    <source>
        <dbReference type="RuleBase" id="RU003357"/>
    </source>
</evidence>
<dbReference type="InterPro" id="IPR008969">
    <property type="entry name" value="CarboxyPept-like_regulatory"/>
</dbReference>
<keyword evidence="2 8" id="KW-0813">Transport</keyword>
<gene>
    <name evidence="13" type="ORF">DWY20_01660</name>
</gene>
<evidence type="ECO:0000256" key="8">
    <source>
        <dbReference type="PROSITE-ProRule" id="PRU01360"/>
    </source>
</evidence>
<evidence type="ECO:0000256" key="1">
    <source>
        <dbReference type="ARBA" id="ARBA00004571"/>
    </source>
</evidence>
<dbReference type="AlphaFoldDB" id="A0A412GXV5"/>
<dbReference type="Pfam" id="PF13715">
    <property type="entry name" value="CarbopepD_reg_2"/>
    <property type="match status" value="1"/>
</dbReference>
<dbReference type="GO" id="GO:0009279">
    <property type="term" value="C:cell outer membrane"/>
    <property type="evidence" value="ECO:0007669"/>
    <property type="project" value="UniProtKB-SubCell"/>
</dbReference>
<dbReference type="SUPFAM" id="SSF49464">
    <property type="entry name" value="Carboxypeptidase regulatory domain-like"/>
    <property type="match status" value="1"/>
</dbReference>
<dbReference type="Gene3D" id="2.40.170.20">
    <property type="entry name" value="TonB-dependent receptor, beta-barrel domain"/>
    <property type="match status" value="1"/>
</dbReference>
<evidence type="ECO:0000256" key="5">
    <source>
        <dbReference type="ARBA" id="ARBA00023077"/>
    </source>
</evidence>
<evidence type="ECO:0000259" key="12">
    <source>
        <dbReference type="Pfam" id="PF07715"/>
    </source>
</evidence>
<dbReference type="InterPro" id="IPR023997">
    <property type="entry name" value="TonB-dep_OMP_SusC/RagA_CS"/>
</dbReference>
<dbReference type="FunFam" id="2.170.130.10:FF:000009">
    <property type="entry name" value="SusC/RagA family TonB-linked outer membrane protein"/>
    <property type="match status" value="1"/>
</dbReference>
<dbReference type="SUPFAM" id="SSF56935">
    <property type="entry name" value="Porins"/>
    <property type="match status" value="1"/>
</dbReference>
<dbReference type="RefSeq" id="WP_118482925.1">
    <property type="nucleotide sequence ID" value="NZ_QRUU01000004.1"/>
</dbReference>
<feature type="domain" description="TonB-dependent receptor-like beta-barrel" evidence="11">
    <location>
        <begin position="391"/>
        <end position="993"/>
    </location>
</feature>
<evidence type="ECO:0000256" key="2">
    <source>
        <dbReference type="ARBA" id="ARBA00022448"/>
    </source>
</evidence>
<dbReference type="Gene3D" id="2.60.40.1120">
    <property type="entry name" value="Carboxypeptidase-like, regulatory domain"/>
    <property type="match status" value="1"/>
</dbReference>
<reference evidence="13 14" key="1">
    <citation type="submission" date="2018-08" db="EMBL/GenBank/DDBJ databases">
        <title>A genome reference for cultivated species of the human gut microbiota.</title>
        <authorList>
            <person name="Zou Y."/>
            <person name="Xue W."/>
            <person name="Luo G."/>
        </authorList>
    </citation>
    <scope>NUCLEOTIDE SEQUENCE [LARGE SCALE GENOMIC DNA]</scope>
    <source>
        <strain evidence="13 14">AF24-2</strain>
    </source>
</reference>
<evidence type="ECO:0000259" key="11">
    <source>
        <dbReference type="Pfam" id="PF00593"/>
    </source>
</evidence>
<keyword evidence="3 8" id="KW-1134">Transmembrane beta strand</keyword>
<organism evidence="13 14">
    <name type="scientific">Phocaeicola coprocola</name>
    <dbReference type="NCBI Taxonomy" id="310298"/>
    <lineage>
        <taxon>Bacteria</taxon>
        <taxon>Pseudomonadati</taxon>
        <taxon>Bacteroidota</taxon>
        <taxon>Bacteroidia</taxon>
        <taxon>Bacteroidales</taxon>
        <taxon>Bacteroidaceae</taxon>
        <taxon>Phocaeicola</taxon>
    </lineage>
</organism>
<dbReference type="Gene3D" id="2.170.130.10">
    <property type="entry name" value="TonB-dependent receptor, plug domain"/>
    <property type="match status" value="1"/>
</dbReference>